<dbReference type="EMBL" id="GG666592">
    <property type="protein sequence ID" value="EEN51340.1"/>
    <property type="molecule type" value="Genomic_DNA"/>
</dbReference>
<feature type="coiled-coil region" evidence="1">
    <location>
        <begin position="64"/>
        <end position="91"/>
    </location>
</feature>
<keyword evidence="1" id="KW-0175">Coiled coil</keyword>
<keyword evidence="2" id="KW-0812">Transmembrane</keyword>
<keyword evidence="2" id="KW-0472">Membrane</keyword>
<feature type="transmembrane region" description="Helical" evidence="2">
    <location>
        <begin position="28"/>
        <end position="51"/>
    </location>
</feature>
<proteinExistence type="predicted"/>
<keyword evidence="2" id="KW-1133">Transmembrane helix</keyword>
<dbReference type="InParanoid" id="C3Z826"/>
<sequence>MSKDKLITSDLTFAEPVYADLRSRVCSAGVQVACAVAAVLGVTVLVAVLLLQDCHLKRQIVSLETRLQERNDQLLERVASLEALAKEWMLDVNSHMENVEVVLRVHQEEMDKQAVTGCLAETVVKEALAPPDLLGHLAPEDRGGCPVRPARVEPGGQMVVTAATELPVRPVPLDLPVPAPLSTRRE</sequence>
<evidence type="ECO:0000256" key="2">
    <source>
        <dbReference type="SAM" id="Phobius"/>
    </source>
</evidence>
<dbReference type="AlphaFoldDB" id="C3Z826"/>
<evidence type="ECO:0000313" key="3">
    <source>
        <dbReference type="EMBL" id="EEN51340.1"/>
    </source>
</evidence>
<organism>
    <name type="scientific">Branchiostoma floridae</name>
    <name type="common">Florida lancelet</name>
    <name type="synonym">Amphioxus</name>
    <dbReference type="NCBI Taxonomy" id="7739"/>
    <lineage>
        <taxon>Eukaryota</taxon>
        <taxon>Metazoa</taxon>
        <taxon>Chordata</taxon>
        <taxon>Cephalochordata</taxon>
        <taxon>Leptocardii</taxon>
        <taxon>Amphioxiformes</taxon>
        <taxon>Branchiostomatidae</taxon>
        <taxon>Branchiostoma</taxon>
    </lineage>
</organism>
<reference evidence="3" key="1">
    <citation type="journal article" date="2008" name="Nature">
        <title>The amphioxus genome and the evolution of the chordate karyotype.</title>
        <authorList>
            <consortium name="US DOE Joint Genome Institute (JGI-PGF)"/>
            <person name="Putnam N.H."/>
            <person name="Butts T."/>
            <person name="Ferrier D.E.K."/>
            <person name="Furlong R.F."/>
            <person name="Hellsten U."/>
            <person name="Kawashima T."/>
            <person name="Robinson-Rechavi M."/>
            <person name="Shoguchi E."/>
            <person name="Terry A."/>
            <person name="Yu J.-K."/>
            <person name="Benito-Gutierrez E.L."/>
            <person name="Dubchak I."/>
            <person name="Garcia-Fernandez J."/>
            <person name="Gibson-Brown J.J."/>
            <person name="Grigoriev I.V."/>
            <person name="Horton A.C."/>
            <person name="de Jong P.J."/>
            <person name="Jurka J."/>
            <person name="Kapitonov V.V."/>
            <person name="Kohara Y."/>
            <person name="Kuroki Y."/>
            <person name="Lindquist E."/>
            <person name="Lucas S."/>
            <person name="Osoegawa K."/>
            <person name="Pennacchio L.A."/>
            <person name="Salamov A.A."/>
            <person name="Satou Y."/>
            <person name="Sauka-Spengler T."/>
            <person name="Schmutz J."/>
            <person name="Shin-I T."/>
            <person name="Toyoda A."/>
            <person name="Bronner-Fraser M."/>
            <person name="Fujiyama A."/>
            <person name="Holland L.Z."/>
            <person name="Holland P.W.H."/>
            <person name="Satoh N."/>
            <person name="Rokhsar D.S."/>
        </authorList>
    </citation>
    <scope>NUCLEOTIDE SEQUENCE [LARGE SCALE GENOMIC DNA]</scope>
    <source>
        <strain evidence="3">S238N-H82</strain>
        <tissue evidence="3">Testes</tissue>
    </source>
</reference>
<gene>
    <name evidence="3" type="ORF">BRAFLDRAFT_87565</name>
</gene>
<protein>
    <submittedName>
        <fullName evidence="3">Uncharacterized protein</fullName>
    </submittedName>
</protein>
<accession>C3Z826</accession>
<evidence type="ECO:0000256" key="1">
    <source>
        <dbReference type="SAM" id="Coils"/>
    </source>
</evidence>
<name>C3Z826_BRAFL</name>